<name>A0ABD5CI76_9BURK</name>
<proteinExistence type="predicted"/>
<dbReference type="RefSeq" id="WP_006047178.1">
    <property type="nucleotide sequence ID" value="NZ_CP024935.1"/>
</dbReference>
<dbReference type="GeneID" id="97006488"/>
<evidence type="ECO:0000256" key="1">
    <source>
        <dbReference type="SAM" id="MobiDB-lite"/>
    </source>
</evidence>
<organism evidence="2 3">
    <name type="scientific">Paraburkholderia graminis</name>
    <dbReference type="NCBI Taxonomy" id="60548"/>
    <lineage>
        <taxon>Bacteria</taxon>
        <taxon>Pseudomonadati</taxon>
        <taxon>Pseudomonadota</taxon>
        <taxon>Betaproteobacteria</taxon>
        <taxon>Burkholderiales</taxon>
        <taxon>Burkholderiaceae</taxon>
        <taxon>Paraburkholderia</taxon>
    </lineage>
</organism>
<evidence type="ECO:0000313" key="2">
    <source>
        <dbReference type="EMBL" id="MDR6205024.1"/>
    </source>
</evidence>
<evidence type="ECO:0000313" key="3">
    <source>
        <dbReference type="Proteomes" id="UP001245184"/>
    </source>
</evidence>
<feature type="compositionally biased region" description="Polar residues" evidence="1">
    <location>
        <begin position="1"/>
        <end position="11"/>
    </location>
</feature>
<sequence>MARVPANTTLWPQRGPRLKTPVTERREKHRGLLAKLRTLPHRVVSGVRSSDRVESGHRYAQFVQQVIGYEGEFGIHARINDIPTADFNG</sequence>
<dbReference type="AlphaFoldDB" id="A0ABD5CI76"/>
<gene>
    <name evidence="2" type="ORF">QF025_003744</name>
</gene>
<accession>A0ABD5CI76</accession>
<feature type="region of interest" description="Disordered" evidence="1">
    <location>
        <begin position="1"/>
        <end position="26"/>
    </location>
</feature>
<dbReference type="EMBL" id="JAVIZN010000002">
    <property type="protein sequence ID" value="MDR6205024.1"/>
    <property type="molecule type" value="Genomic_DNA"/>
</dbReference>
<comment type="caution">
    <text evidence="2">The sequence shown here is derived from an EMBL/GenBank/DDBJ whole genome shotgun (WGS) entry which is preliminary data.</text>
</comment>
<dbReference type="Proteomes" id="UP001245184">
    <property type="component" value="Unassembled WGS sequence"/>
</dbReference>
<protein>
    <submittedName>
        <fullName evidence="2">Uncharacterized protein</fullName>
    </submittedName>
</protein>
<reference evidence="2 3" key="1">
    <citation type="submission" date="2023-08" db="EMBL/GenBank/DDBJ databases">
        <title>Genome sequencing of plant associated microbes to promote plant fitness in Sorghum bicolor and Oryza sativa.</title>
        <authorList>
            <person name="Coleman-Derr D."/>
        </authorList>
    </citation>
    <scope>NUCLEOTIDE SEQUENCE [LARGE SCALE GENOMIC DNA]</scope>
    <source>
        <strain evidence="2 3">SLBN-33</strain>
    </source>
</reference>